<proteinExistence type="predicted"/>
<organism evidence="1 2">
    <name type="scientific">Vibrio neptunius</name>
    <dbReference type="NCBI Taxonomy" id="170651"/>
    <lineage>
        <taxon>Bacteria</taxon>
        <taxon>Pseudomonadati</taxon>
        <taxon>Pseudomonadota</taxon>
        <taxon>Gammaproteobacteria</taxon>
        <taxon>Vibrionales</taxon>
        <taxon>Vibrionaceae</taxon>
        <taxon>Vibrio</taxon>
    </lineage>
</organism>
<comment type="caution">
    <text evidence="1">The sequence shown here is derived from an EMBL/GenBank/DDBJ whole genome shotgun (WGS) entry which is preliminary data.</text>
</comment>
<dbReference type="EMBL" id="JAFHLB010000015">
    <property type="protein sequence ID" value="MBN3578514.1"/>
    <property type="molecule type" value="Genomic_DNA"/>
</dbReference>
<evidence type="ECO:0000313" key="1">
    <source>
        <dbReference type="EMBL" id="MBN3578514.1"/>
    </source>
</evidence>
<name>A0ABS3A3T5_9VIBR</name>
<reference evidence="1 2" key="1">
    <citation type="submission" date="2021-02" db="EMBL/GenBank/DDBJ databases">
        <title>Draft Genome Sequences of 5 Vibrio neptunius Strains Isolated From of Bivalve Hatcheries.</title>
        <authorList>
            <person name="Galvis F."/>
            <person name="Barja J.L."/>
            <person name="Lemos M.L."/>
            <person name="Balado M."/>
        </authorList>
    </citation>
    <scope>NUCLEOTIDE SEQUENCE [LARGE SCALE GENOMIC DNA]</scope>
    <source>
        <strain evidence="1 2">PP-145.98</strain>
    </source>
</reference>
<dbReference type="Proteomes" id="UP000779070">
    <property type="component" value="Unassembled WGS sequence"/>
</dbReference>
<sequence length="202" mass="23686">MTERKSRFKPTGEDCKASVYARYELLQRLLCNPSQAPAELIDACASQSALAALDLAKHRITPLSRNSMYKYSDQVLAEQIVPEGKTTGRCGRYYLDWLRKKVMQAAIKETDYRTKDARTLRRQKRKEEYDYKLSQTELHELRLSKAYLHLFQQIRSYVRDEQVEPRTRQRLFNLLNDHDALYGDLFSESGIHYGDNIEVLSR</sequence>
<dbReference type="RefSeq" id="WP_206370302.1">
    <property type="nucleotide sequence ID" value="NZ_CAWPTM010000030.1"/>
</dbReference>
<keyword evidence="2" id="KW-1185">Reference proteome</keyword>
<accession>A0ABS3A3T5</accession>
<evidence type="ECO:0000313" key="2">
    <source>
        <dbReference type="Proteomes" id="UP000779070"/>
    </source>
</evidence>
<gene>
    <name evidence="1" type="ORF">JYA62_12670</name>
</gene>
<protein>
    <submittedName>
        <fullName evidence="1">Uncharacterized protein</fullName>
    </submittedName>
</protein>